<feature type="compositionally biased region" description="Basic residues" evidence="17">
    <location>
        <begin position="627"/>
        <end position="639"/>
    </location>
</feature>
<evidence type="ECO:0000256" key="9">
    <source>
        <dbReference type="ARBA" id="ARBA00023163"/>
    </source>
</evidence>
<dbReference type="GO" id="GO:0008630">
    <property type="term" value="P:intrinsic apoptotic signaling pathway in response to DNA damage"/>
    <property type="evidence" value="ECO:0007669"/>
    <property type="project" value="UniProtKB-ARBA"/>
</dbReference>
<keyword evidence="3" id="KW-0808">Transferase</keyword>
<organism evidence="19 20">
    <name type="scientific">Hippocampus comes</name>
    <name type="common">Tiger tail seahorse</name>
    <dbReference type="NCBI Taxonomy" id="109280"/>
    <lineage>
        <taxon>Eukaryota</taxon>
        <taxon>Metazoa</taxon>
        <taxon>Chordata</taxon>
        <taxon>Craniata</taxon>
        <taxon>Vertebrata</taxon>
        <taxon>Euteleostomi</taxon>
        <taxon>Actinopterygii</taxon>
        <taxon>Neopterygii</taxon>
        <taxon>Teleostei</taxon>
        <taxon>Neoteleostei</taxon>
        <taxon>Acanthomorphata</taxon>
        <taxon>Syngnathiaria</taxon>
        <taxon>Syngnathiformes</taxon>
        <taxon>Syngnathoidei</taxon>
        <taxon>Syngnathidae</taxon>
        <taxon>Hippocampus</taxon>
    </lineage>
</organism>
<evidence type="ECO:0000256" key="12">
    <source>
        <dbReference type="ARBA" id="ARBA00076940"/>
    </source>
</evidence>
<dbReference type="Ensembl" id="ENSHCOT00000017728.1">
    <property type="protein sequence ID" value="ENSHCOP00000011106.1"/>
    <property type="gene ID" value="ENSHCOG00000013858.1"/>
</dbReference>
<dbReference type="GO" id="GO:0008270">
    <property type="term" value="F:zinc ion binding"/>
    <property type="evidence" value="ECO:0007669"/>
    <property type="project" value="UniProtKB-KW"/>
</dbReference>
<evidence type="ECO:0000256" key="16">
    <source>
        <dbReference type="PROSITE-ProRule" id="PRU00175"/>
    </source>
</evidence>
<feature type="region of interest" description="Disordered" evidence="17">
    <location>
        <begin position="570"/>
        <end position="704"/>
    </location>
</feature>
<dbReference type="PANTHER" id="PTHR46077">
    <property type="entry name" value="E3 UBIQUITIN-PROTEIN LIGASE TOPORS"/>
    <property type="match status" value="1"/>
</dbReference>
<evidence type="ECO:0000256" key="14">
    <source>
        <dbReference type="ARBA" id="ARBA00079184"/>
    </source>
</evidence>
<protein>
    <recommendedName>
        <fullName evidence="10">E3 ubiquitin-protein ligase Topors</fullName>
        <ecNumber evidence="2">2.3.2.27</ecNumber>
    </recommendedName>
    <alternativeName>
        <fullName evidence="11">RING-type E3 ubiquitin transferase Topors</fullName>
    </alternativeName>
    <alternativeName>
        <fullName evidence="13">SUMO1-protein E3 ligase Topors</fullName>
    </alternativeName>
    <alternativeName>
        <fullName evidence="12">Topoisomerase I-binding RING finger protein</fullName>
    </alternativeName>
    <alternativeName>
        <fullName evidence="14">Topoisomerase I-binding arginine/serine-rich protein</fullName>
    </alternativeName>
    <alternativeName>
        <fullName evidence="15">Tumor suppressor p53-binding protein 3</fullName>
    </alternativeName>
</protein>
<keyword evidence="5 16" id="KW-0863">Zinc-finger</keyword>
<feature type="region of interest" description="Disordered" evidence="17">
    <location>
        <begin position="409"/>
        <end position="448"/>
    </location>
</feature>
<dbReference type="GO" id="GO:0006513">
    <property type="term" value="P:protein monoubiquitination"/>
    <property type="evidence" value="ECO:0007669"/>
    <property type="project" value="TreeGrafter"/>
</dbReference>
<dbReference type="Proteomes" id="UP000264820">
    <property type="component" value="Unplaced"/>
</dbReference>
<dbReference type="InterPro" id="IPR058746">
    <property type="entry name" value="Znf_RING-type_Topors"/>
</dbReference>
<dbReference type="CDD" id="cd16574">
    <property type="entry name" value="RING-HC_Topors"/>
    <property type="match status" value="1"/>
</dbReference>
<feature type="region of interest" description="Disordered" evidence="17">
    <location>
        <begin position="172"/>
        <end position="192"/>
    </location>
</feature>
<dbReference type="InterPro" id="IPR001841">
    <property type="entry name" value="Znf_RING"/>
</dbReference>
<comment type="catalytic activity">
    <reaction evidence="1">
        <text>S-ubiquitinyl-[E2 ubiquitin-conjugating enzyme]-L-cysteine + [acceptor protein]-L-lysine = [E2 ubiquitin-conjugating enzyme]-L-cysteine + N(6)-ubiquitinyl-[acceptor protein]-L-lysine.</text>
        <dbReference type="EC" id="2.3.2.27"/>
    </reaction>
</comment>
<evidence type="ECO:0000256" key="11">
    <source>
        <dbReference type="ARBA" id="ARBA00076856"/>
    </source>
</evidence>
<reference evidence="19" key="1">
    <citation type="submission" date="2025-05" db="UniProtKB">
        <authorList>
            <consortium name="Ensembl"/>
        </authorList>
    </citation>
    <scope>IDENTIFICATION</scope>
</reference>
<feature type="compositionally biased region" description="Low complexity" evidence="17">
    <location>
        <begin position="476"/>
        <end position="487"/>
    </location>
</feature>
<dbReference type="OMA" id="FANKCFH"/>
<dbReference type="Pfam" id="PF00097">
    <property type="entry name" value="zf-C3HC4"/>
    <property type="match status" value="1"/>
</dbReference>
<evidence type="ECO:0000256" key="6">
    <source>
        <dbReference type="ARBA" id="ARBA00022786"/>
    </source>
</evidence>
<evidence type="ECO:0000256" key="15">
    <source>
        <dbReference type="ARBA" id="ARBA00082108"/>
    </source>
</evidence>
<dbReference type="InterPro" id="IPR018957">
    <property type="entry name" value="Znf_C3HC4_RING-type"/>
</dbReference>
<evidence type="ECO:0000259" key="18">
    <source>
        <dbReference type="PROSITE" id="PS50089"/>
    </source>
</evidence>
<keyword evidence="7" id="KW-0862">Zinc</keyword>
<dbReference type="STRING" id="109280.ENSHCOP00000011106"/>
<evidence type="ECO:0000256" key="5">
    <source>
        <dbReference type="ARBA" id="ARBA00022771"/>
    </source>
</evidence>
<feature type="compositionally biased region" description="Polar residues" evidence="17">
    <location>
        <begin position="424"/>
        <end position="439"/>
    </location>
</feature>
<dbReference type="GO" id="GO:0061630">
    <property type="term" value="F:ubiquitin protein ligase activity"/>
    <property type="evidence" value="ECO:0007669"/>
    <property type="project" value="UniProtKB-EC"/>
</dbReference>
<feature type="region of interest" description="Disordered" evidence="17">
    <location>
        <begin position="464"/>
        <end position="539"/>
    </location>
</feature>
<feature type="compositionally biased region" description="Low complexity" evidence="17">
    <location>
        <begin position="572"/>
        <end position="592"/>
    </location>
</feature>
<evidence type="ECO:0000256" key="13">
    <source>
        <dbReference type="ARBA" id="ARBA00079040"/>
    </source>
</evidence>
<dbReference type="FunFam" id="3.30.40.10:FF:000136">
    <property type="entry name" value="E3 ubiquitin-protein ligase Topors"/>
    <property type="match status" value="1"/>
</dbReference>
<name>A0A3Q2Z1I1_HIPCM</name>
<evidence type="ECO:0000256" key="1">
    <source>
        <dbReference type="ARBA" id="ARBA00000900"/>
    </source>
</evidence>
<dbReference type="PANTHER" id="PTHR46077:SF1">
    <property type="entry name" value="TOP1 BINDING ARGININE_SERINE RICH PROTEIN, E3 UBIQUITIN LIGASE"/>
    <property type="match status" value="1"/>
</dbReference>
<evidence type="ECO:0000313" key="20">
    <source>
        <dbReference type="Proteomes" id="UP000264820"/>
    </source>
</evidence>
<evidence type="ECO:0000256" key="2">
    <source>
        <dbReference type="ARBA" id="ARBA00012483"/>
    </source>
</evidence>
<evidence type="ECO:0000256" key="8">
    <source>
        <dbReference type="ARBA" id="ARBA00023015"/>
    </source>
</evidence>
<dbReference type="RefSeq" id="XP_019726881.1">
    <property type="nucleotide sequence ID" value="XM_019871322.1"/>
</dbReference>
<dbReference type="SUPFAM" id="SSF57850">
    <property type="entry name" value="RING/U-box"/>
    <property type="match status" value="1"/>
</dbReference>
<feature type="region of interest" description="Disordered" evidence="17">
    <location>
        <begin position="782"/>
        <end position="822"/>
    </location>
</feature>
<dbReference type="SMART" id="SM00184">
    <property type="entry name" value="RING"/>
    <property type="match status" value="1"/>
</dbReference>
<keyword evidence="9" id="KW-0804">Transcription</keyword>
<feature type="compositionally biased region" description="Pro residues" evidence="17">
    <location>
        <begin position="802"/>
        <end position="815"/>
    </location>
</feature>
<dbReference type="OrthoDB" id="21204at2759"/>
<evidence type="ECO:0000256" key="3">
    <source>
        <dbReference type="ARBA" id="ARBA00022679"/>
    </source>
</evidence>
<sequence length="822" mass="89177">MAPTAMKLRVRRRNTNNNNINHGDRPPEEAERSRGSRRRKRTSAETQAAASPPPAPSARAALTSAEASPDSKCPICLDRFNNMAYLDRCLHRFCFPCIQEWSHNKAECPLCKQPFTSILHSVRAEDDFKEYTLRPTPTGGSVAATVAMVAAMASAARSDQLRLMLRRHRVADATEPATRSQRREAGGAGRSEDEQGVWQWYLDVPPLPLVPHHSDQDGDRGVIFEGLSGLGEAVTGRASQRLVTRLAARLRLQREGVAVRRLREGEMVAFRRALYRGGIRVHGVAGAGATQPQRDISVDGFRRDPGQLNRLRPWLRRELTVLYGSHGSLVDVVHRVIAARMARRGLEDAAAMEEELQPFLLAQTQHFLHELLCFARSPLGMDEYDLHAAYHPPPADGGGSTSSSVITISEEEGEEEGGQRRNEQTPGPSYSATVTSLPSSPAAREDEGECMIVGYKKPMAERTPELVHLSSDSERSSPAVPPSTSTACLEKNPAVGSVSSVCTLSPSPRTPADKKKKKKKRRRSRERVRKSGTLANPNRSIYPAMMRCLSYSSLESGSPLALSPPDCGWAFSSSSSSSSLSCSSSSSPICSSSPPPPSPLSPSRSGGEKPSGKRKYKSRHLDERSHSGNRQRGAGRSKRKSDTGKMAAGSNSTRGLQHERSPSVEIVFEGTASPKRHRETQRPGRMPPVITLDSSDDDESSRLPAAPLLSLDRAGVSDTLADVKDVSFSNQERAAVCQVRSDPAPLMPAPPLKLLDEGNEEEEANFFPPSSSLDFLSHTTDLFQIDPAPGDDLSALPSPSISAPPSPSFSAPPSPSIMSCPL</sequence>
<dbReference type="Gene3D" id="3.30.40.10">
    <property type="entry name" value="Zinc/RING finger domain, C3HC4 (zinc finger)"/>
    <property type="match status" value="1"/>
</dbReference>
<dbReference type="PROSITE" id="PS50089">
    <property type="entry name" value="ZF_RING_2"/>
    <property type="match status" value="1"/>
</dbReference>
<evidence type="ECO:0000256" key="7">
    <source>
        <dbReference type="ARBA" id="ARBA00022833"/>
    </source>
</evidence>
<dbReference type="InterPro" id="IPR013083">
    <property type="entry name" value="Znf_RING/FYVE/PHD"/>
</dbReference>
<accession>A0A3Q2Z1I1</accession>
<feature type="compositionally biased region" description="Basic and acidic residues" evidence="17">
    <location>
        <begin position="181"/>
        <end position="192"/>
    </location>
</feature>
<dbReference type="Ensembl" id="ENSHCOT00000017723.1">
    <property type="protein sequence ID" value="ENSHCOP00000024484.1"/>
    <property type="gene ID" value="ENSHCOG00000013858.1"/>
</dbReference>
<evidence type="ECO:0000256" key="17">
    <source>
        <dbReference type="SAM" id="MobiDB-lite"/>
    </source>
</evidence>
<feature type="domain" description="RING-type" evidence="18">
    <location>
        <begin position="73"/>
        <end position="112"/>
    </location>
</feature>
<evidence type="ECO:0000313" key="19">
    <source>
        <dbReference type="Ensembl" id="ENSHCOP00000024484.1"/>
    </source>
</evidence>
<dbReference type="PROSITE" id="PS00518">
    <property type="entry name" value="ZF_RING_1"/>
    <property type="match status" value="1"/>
</dbReference>
<evidence type="ECO:0000256" key="4">
    <source>
        <dbReference type="ARBA" id="ARBA00022723"/>
    </source>
</evidence>
<dbReference type="GO" id="GO:0032391">
    <property type="term" value="C:photoreceptor connecting cilium"/>
    <property type="evidence" value="ECO:0007669"/>
    <property type="project" value="UniProtKB-ARBA"/>
</dbReference>
<dbReference type="InterPro" id="IPR017907">
    <property type="entry name" value="Znf_RING_CS"/>
</dbReference>
<feature type="compositionally biased region" description="Basic residues" evidence="17">
    <location>
        <begin position="514"/>
        <end position="530"/>
    </location>
</feature>
<dbReference type="InterPro" id="IPR058745">
    <property type="entry name" value="PWI_Topors"/>
</dbReference>
<feature type="region of interest" description="Disordered" evidence="17">
    <location>
        <begin position="1"/>
        <end position="63"/>
    </location>
</feature>
<dbReference type="GO" id="GO:0000209">
    <property type="term" value="P:protein polyubiquitination"/>
    <property type="evidence" value="ECO:0007669"/>
    <property type="project" value="TreeGrafter"/>
</dbReference>
<dbReference type="Pfam" id="PF26084">
    <property type="entry name" value="PWI_Topors"/>
    <property type="match status" value="1"/>
</dbReference>
<dbReference type="GeneID" id="109516616"/>
<feature type="compositionally biased region" description="Basic and acidic residues" evidence="17">
    <location>
        <begin position="464"/>
        <end position="475"/>
    </location>
</feature>
<feature type="compositionally biased region" description="Polar residues" evidence="17">
    <location>
        <begin position="497"/>
        <end position="507"/>
    </location>
</feature>
<proteinExistence type="predicted"/>
<keyword evidence="8" id="KW-0805">Transcription regulation</keyword>
<feature type="compositionally biased region" description="Basic and acidic residues" evidence="17">
    <location>
        <begin position="22"/>
        <end position="34"/>
    </location>
</feature>
<dbReference type="KEGG" id="hcq:109516616"/>
<keyword evidence="4" id="KW-0479">Metal-binding</keyword>
<keyword evidence="6" id="KW-0833">Ubl conjugation pathway</keyword>
<dbReference type="GeneTree" id="ENSGT00530000064170"/>
<dbReference type="AlphaFoldDB" id="A0A3Q2Z1I1"/>
<keyword evidence="20" id="KW-1185">Reference proteome</keyword>
<dbReference type="EC" id="2.3.2.27" evidence="2"/>
<evidence type="ECO:0000256" key="10">
    <source>
        <dbReference type="ARBA" id="ARBA00071236"/>
    </source>
</evidence>